<dbReference type="STRING" id="935700.jaqu_07030"/>
<proteinExistence type="predicted"/>
<dbReference type="InterPro" id="IPR018679">
    <property type="entry name" value="DUF2161"/>
</dbReference>
<dbReference type="PATRIC" id="fig|935700.4.peg.742"/>
<gene>
    <name evidence="2" type="ORF">jaqu_07030</name>
</gene>
<accession>A0A0D1EPC0</accession>
<feature type="region of interest" description="Disordered" evidence="1">
    <location>
        <begin position="223"/>
        <end position="243"/>
    </location>
</feature>
<evidence type="ECO:0000256" key="1">
    <source>
        <dbReference type="SAM" id="MobiDB-lite"/>
    </source>
</evidence>
<dbReference type="RefSeq" id="WP_084629329.1">
    <property type="nucleotide sequence ID" value="NZ_JYFE01000017.1"/>
</dbReference>
<dbReference type="AlphaFoldDB" id="A0A0D1EPC0"/>
<dbReference type="Pfam" id="PF09929">
    <property type="entry name" value="DUF2161"/>
    <property type="match status" value="1"/>
</dbReference>
<reference evidence="2 3" key="1">
    <citation type="submission" date="2015-02" db="EMBL/GenBank/DDBJ databases">
        <title>Genome Sequence of Jannaschia aquimarina DSM28248, a member of the Roseobacter clade.</title>
        <authorList>
            <person name="Voget S."/>
            <person name="Daniel R."/>
        </authorList>
    </citation>
    <scope>NUCLEOTIDE SEQUENCE [LARGE SCALE GENOMIC DNA]</scope>
    <source>
        <strain evidence="2 3">GSW-M26</strain>
    </source>
</reference>
<keyword evidence="3" id="KW-1185">Reference proteome</keyword>
<name>A0A0D1EPC0_9RHOB</name>
<dbReference type="OrthoDB" id="9795163at2"/>
<sequence>MSRPPETELYAPVKAFLEAQGYEVKGEIAGADVVGLRGDEPPVVVELKSGWSLTLFQQGIARQDATPHVYLAVPEGRGRRASGALKANLKIARRLGLGVLTVTPRGTITPRLDPGPFRPRLLARPRERLLKEFAARRGDPSPGGSAGAVVTAYRQDCLLLASHLAVAGACRGADVARATGVPRATAMMRDNHYGWFRKVERGIYGLTDLGRVCAGAGGTPVQAPLPEADGTEGILITSDRSDP</sequence>
<evidence type="ECO:0000313" key="3">
    <source>
        <dbReference type="Proteomes" id="UP000032232"/>
    </source>
</evidence>
<organism evidence="2 3">
    <name type="scientific">Jannaschia aquimarina</name>
    <dbReference type="NCBI Taxonomy" id="935700"/>
    <lineage>
        <taxon>Bacteria</taxon>
        <taxon>Pseudomonadati</taxon>
        <taxon>Pseudomonadota</taxon>
        <taxon>Alphaproteobacteria</taxon>
        <taxon>Rhodobacterales</taxon>
        <taxon>Roseobacteraceae</taxon>
        <taxon>Jannaschia</taxon>
    </lineage>
</organism>
<evidence type="ECO:0000313" key="2">
    <source>
        <dbReference type="EMBL" id="KIT17515.1"/>
    </source>
</evidence>
<dbReference type="EMBL" id="JYFE01000017">
    <property type="protein sequence ID" value="KIT17515.1"/>
    <property type="molecule type" value="Genomic_DNA"/>
</dbReference>
<dbReference type="Proteomes" id="UP000032232">
    <property type="component" value="Unassembled WGS sequence"/>
</dbReference>
<protein>
    <submittedName>
        <fullName evidence="2">Uncharacterized protein</fullName>
    </submittedName>
</protein>
<comment type="caution">
    <text evidence="2">The sequence shown here is derived from an EMBL/GenBank/DDBJ whole genome shotgun (WGS) entry which is preliminary data.</text>
</comment>